<evidence type="ECO:0000313" key="1">
    <source>
        <dbReference type="EMBL" id="WMV11076.1"/>
    </source>
</evidence>
<dbReference type="PANTHER" id="PTHR47681:SF3">
    <property type="entry name" value="PHOSPHATIDYLINOSITOL N-ACETYLGLUCOSAMINYLTRANSFERASE SUBUNIT P-RELATED"/>
    <property type="match status" value="1"/>
</dbReference>
<protein>
    <submittedName>
        <fullName evidence="1">Uncharacterized protein</fullName>
    </submittedName>
</protein>
<accession>A0AAF0TA83</accession>
<dbReference type="PANTHER" id="PTHR47681">
    <property type="entry name" value="PHOSPHATIDYLINOSITOL N-ACETYLGLUCOSAMINYLTRANSFERASE SUBUNIT P-RELATED"/>
    <property type="match status" value="1"/>
</dbReference>
<dbReference type="Proteomes" id="UP001234989">
    <property type="component" value="Chromosome 1"/>
</dbReference>
<evidence type="ECO:0000313" key="2">
    <source>
        <dbReference type="Proteomes" id="UP001234989"/>
    </source>
</evidence>
<organism evidence="1 2">
    <name type="scientific">Solanum verrucosum</name>
    <dbReference type="NCBI Taxonomy" id="315347"/>
    <lineage>
        <taxon>Eukaryota</taxon>
        <taxon>Viridiplantae</taxon>
        <taxon>Streptophyta</taxon>
        <taxon>Embryophyta</taxon>
        <taxon>Tracheophyta</taxon>
        <taxon>Spermatophyta</taxon>
        <taxon>Magnoliopsida</taxon>
        <taxon>eudicotyledons</taxon>
        <taxon>Gunneridae</taxon>
        <taxon>Pentapetalae</taxon>
        <taxon>asterids</taxon>
        <taxon>lamiids</taxon>
        <taxon>Solanales</taxon>
        <taxon>Solanaceae</taxon>
        <taxon>Solanoideae</taxon>
        <taxon>Solaneae</taxon>
        <taxon>Solanum</taxon>
    </lineage>
</organism>
<gene>
    <name evidence="1" type="ORF">MTR67_004461</name>
</gene>
<name>A0AAF0TA83_SOLVR</name>
<reference evidence="1" key="1">
    <citation type="submission" date="2023-08" db="EMBL/GenBank/DDBJ databases">
        <title>A de novo genome assembly of Solanum verrucosum Schlechtendal, a Mexican diploid species geographically isolated from the other diploid A-genome species in potato relatives.</title>
        <authorList>
            <person name="Hosaka K."/>
        </authorList>
    </citation>
    <scope>NUCLEOTIDE SEQUENCE</scope>
    <source>
        <tissue evidence="1">Young leaves</tissue>
    </source>
</reference>
<sequence length="177" mass="19915">MTKLSSSIYGQMIAGIETKQVLRYSRPFIIVPKLLTQTTEIQVLVFLEIRDPKTSEVYGFVGSITTVVATDSLAFLEMLVPRHHQYLDIGQILFLVWAYLPEHWLHSLGIDYYPSRITNFPSAHCQGRSHVRVRPRVDIGSLVMAGSVVGSRVRLRPGFGLDFESESKQGFLFKGGS</sequence>
<keyword evidence="2" id="KW-1185">Reference proteome</keyword>
<proteinExistence type="predicted"/>
<dbReference type="AlphaFoldDB" id="A0AAF0TA83"/>
<dbReference type="EMBL" id="CP133612">
    <property type="protein sequence ID" value="WMV11076.1"/>
    <property type="molecule type" value="Genomic_DNA"/>
</dbReference>